<feature type="compositionally biased region" description="Low complexity" evidence="1">
    <location>
        <begin position="208"/>
        <end position="235"/>
    </location>
</feature>
<feature type="compositionally biased region" description="Polar residues" evidence="1">
    <location>
        <begin position="266"/>
        <end position="286"/>
    </location>
</feature>
<dbReference type="Gene3D" id="1.10.418.10">
    <property type="entry name" value="Calponin-like domain"/>
    <property type="match status" value="1"/>
</dbReference>
<feature type="compositionally biased region" description="Polar residues" evidence="1">
    <location>
        <begin position="172"/>
        <end position="199"/>
    </location>
</feature>
<dbReference type="OrthoDB" id="21595at2759"/>
<dbReference type="STRING" id="1806994.A0A507BZR0"/>
<dbReference type="InterPro" id="IPR003096">
    <property type="entry name" value="SM22_calponin"/>
</dbReference>
<dbReference type="GO" id="GO:0015629">
    <property type="term" value="C:actin cytoskeleton"/>
    <property type="evidence" value="ECO:0007669"/>
    <property type="project" value="TreeGrafter"/>
</dbReference>
<dbReference type="InterPro" id="IPR001715">
    <property type="entry name" value="CH_dom"/>
</dbReference>
<dbReference type="PANTHER" id="PTHR47385:SF14">
    <property type="entry name" value="TRANSGELIN"/>
    <property type="match status" value="1"/>
</dbReference>
<name>A0A507BZR0_9FUNG</name>
<gene>
    <name evidence="3" type="ORF">SmJEL517_g04339</name>
</gene>
<feature type="domain" description="Calponin-homology (CH)" evidence="2">
    <location>
        <begin position="29"/>
        <end position="134"/>
    </location>
</feature>
<feature type="compositionally biased region" description="Pro residues" evidence="1">
    <location>
        <begin position="154"/>
        <end position="164"/>
    </location>
</feature>
<evidence type="ECO:0000313" key="3">
    <source>
        <dbReference type="EMBL" id="TPX32598.1"/>
    </source>
</evidence>
<dbReference type="InterPro" id="IPR036872">
    <property type="entry name" value="CH_dom_sf"/>
</dbReference>
<protein>
    <recommendedName>
        <fullName evidence="2">Calponin-homology (CH) domain-containing protein</fullName>
    </recommendedName>
</protein>
<dbReference type="GeneID" id="42005564"/>
<dbReference type="GO" id="GO:0051015">
    <property type="term" value="F:actin filament binding"/>
    <property type="evidence" value="ECO:0007669"/>
    <property type="project" value="TreeGrafter"/>
</dbReference>
<dbReference type="EMBL" id="QEAO01000028">
    <property type="protein sequence ID" value="TPX32598.1"/>
    <property type="molecule type" value="Genomic_DNA"/>
</dbReference>
<evidence type="ECO:0000256" key="1">
    <source>
        <dbReference type="SAM" id="MobiDB-lite"/>
    </source>
</evidence>
<dbReference type="Gene3D" id="3.30.200.20">
    <property type="entry name" value="Phosphorylase Kinase, domain 1"/>
    <property type="match status" value="1"/>
</dbReference>
<dbReference type="InterPro" id="IPR050606">
    <property type="entry name" value="Calponin-like"/>
</dbReference>
<dbReference type="Pfam" id="PF00307">
    <property type="entry name" value="CH"/>
    <property type="match status" value="1"/>
</dbReference>
<organism evidence="3 4">
    <name type="scientific">Synchytrium microbalum</name>
    <dbReference type="NCBI Taxonomy" id="1806994"/>
    <lineage>
        <taxon>Eukaryota</taxon>
        <taxon>Fungi</taxon>
        <taxon>Fungi incertae sedis</taxon>
        <taxon>Chytridiomycota</taxon>
        <taxon>Chytridiomycota incertae sedis</taxon>
        <taxon>Chytridiomycetes</taxon>
        <taxon>Synchytriales</taxon>
        <taxon>Synchytriaceae</taxon>
        <taxon>Synchytrium</taxon>
    </lineage>
</organism>
<dbReference type="Proteomes" id="UP000319731">
    <property type="component" value="Unassembled WGS sequence"/>
</dbReference>
<proteinExistence type="predicted"/>
<dbReference type="SMART" id="SM00033">
    <property type="entry name" value="CH"/>
    <property type="match status" value="1"/>
</dbReference>
<dbReference type="RefSeq" id="XP_031023776.1">
    <property type="nucleotide sequence ID" value="XM_031170267.1"/>
</dbReference>
<dbReference type="PRINTS" id="PR00888">
    <property type="entry name" value="SM22CALPONIN"/>
</dbReference>
<dbReference type="PROSITE" id="PS50021">
    <property type="entry name" value="CH"/>
    <property type="match status" value="1"/>
</dbReference>
<dbReference type="SUPFAM" id="SSF47576">
    <property type="entry name" value="Calponin-homology domain, CH-domain"/>
    <property type="match status" value="1"/>
</dbReference>
<evidence type="ECO:0000259" key="2">
    <source>
        <dbReference type="PROSITE" id="PS50021"/>
    </source>
</evidence>
<sequence length="340" mass="36506">MENKAVAERRPSGTSTAGLVSLFKESATQLNQLSVAEFIEMTLDEKLPSEDLYTALKDGVILCRLINKLRPGTIPRISKRPLPFLQMENISNFLEAAKGFGLKSTDLFQTIDLFEGKDIHRVHVTILCLARVAAGYTVRQPLPQTRDEDVIIEPPAPSHPPNSPPQIRSMFNAGNVNATASPRQSPPTTMNGNMSSSTPKHIRKISSQQGGQQQQQYNTNASTGSTSSSKSSPSTIIGLPPNITPPSTILPMRESLLVAPNGNGSGRNSKNPTPHGSTGKNGSGIMSPSTAPAVNEVLTLNDGETIIQYQLGSCIGRGQFGAVYKALNMETGKFIIGFHM</sequence>
<feature type="region of interest" description="Disordered" evidence="1">
    <location>
        <begin position="145"/>
        <end position="286"/>
    </location>
</feature>
<dbReference type="GO" id="GO:0007015">
    <property type="term" value="P:actin filament organization"/>
    <property type="evidence" value="ECO:0007669"/>
    <property type="project" value="TreeGrafter"/>
</dbReference>
<dbReference type="AlphaFoldDB" id="A0A507BZR0"/>
<dbReference type="PANTHER" id="PTHR47385">
    <property type="entry name" value="CALPONIN"/>
    <property type="match status" value="1"/>
</dbReference>
<comment type="caution">
    <text evidence="3">The sequence shown here is derived from an EMBL/GenBank/DDBJ whole genome shotgun (WGS) entry which is preliminary data.</text>
</comment>
<evidence type="ECO:0000313" key="4">
    <source>
        <dbReference type="Proteomes" id="UP000319731"/>
    </source>
</evidence>
<reference evidence="3 4" key="1">
    <citation type="journal article" date="2019" name="Sci. Rep.">
        <title>Comparative genomics of chytrid fungi reveal insights into the obligate biotrophic and pathogenic lifestyle of Synchytrium endobioticum.</title>
        <authorList>
            <person name="van de Vossenberg B.T.L.H."/>
            <person name="Warris S."/>
            <person name="Nguyen H.D.T."/>
            <person name="van Gent-Pelzer M.P.E."/>
            <person name="Joly D.L."/>
            <person name="van de Geest H.C."/>
            <person name="Bonants P.J.M."/>
            <person name="Smith D.S."/>
            <person name="Levesque C.A."/>
            <person name="van der Lee T.A.J."/>
        </authorList>
    </citation>
    <scope>NUCLEOTIDE SEQUENCE [LARGE SCALE GENOMIC DNA]</scope>
    <source>
        <strain evidence="3 4">JEL517</strain>
    </source>
</reference>
<keyword evidence="4" id="KW-1185">Reference proteome</keyword>
<accession>A0A507BZR0</accession>